<dbReference type="Gramene" id="TVU43989">
    <property type="protein sequence ID" value="TVU43989"/>
    <property type="gene ID" value="EJB05_03411"/>
</dbReference>
<accession>A0A5J9W6N1</accession>
<keyword evidence="2" id="KW-1185">Reference proteome</keyword>
<sequence length="183" mass="20376">MWVLPLDFGIALLFEPFLSPLHFELVALLRLGFGAVTRGDLPAIFRSEEMSIGFSSNEDPDLFVPYVVTFRLEFKMQYCSVDLPYCFVLVPHSIAAWTGSGQENGQIVMAIVITKVQVLNISSPAAGRLMYLVVKLLNLARAAAVMKESMLSLMIEVILLPRASVYEVLGYMCLELLYVSVMC</sequence>
<reference evidence="1 2" key="1">
    <citation type="journal article" date="2019" name="Sci. Rep.">
        <title>A high-quality genome of Eragrostis curvula grass provides insights into Poaceae evolution and supports new strategies to enhance forage quality.</title>
        <authorList>
            <person name="Carballo J."/>
            <person name="Santos B.A.C.M."/>
            <person name="Zappacosta D."/>
            <person name="Garbus I."/>
            <person name="Selva J.P."/>
            <person name="Gallo C.A."/>
            <person name="Diaz A."/>
            <person name="Albertini E."/>
            <person name="Caccamo M."/>
            <person name="Echenique V."/>
        </authorList>
    </citation>
    <scope>NUCLEOTIDE SEQUENCE [LARGE SCALE GENOMIC DNA]</scope>
    <source>
        <strain evidence="2">cv. Victoria</strain>
        <tissue evidence="1">Leaf</tissue>
    </source>
</reference>
<protein>
    <submittedName>
        <fullName evidence="1">Uncharacterized protein</fullName>
    </submittedName>
</protein>
<dbReference type="AlphaFoldDB" id="A0A5J9W6N1"/>
<name>A0A5J9W6N1_9POAL</name>
<proteinExistence type="predicted"/>
<dbReference type="Proteomes" id="UP000324897">
    <property type="component" value="Chromosome 5"/>
</dbReference>
<organism evidence="1 2">
    <name type="scientific">Eragrostis curvula</name>
    <name type="common">weeping love grass</name>
    <dbReference type="NCBI Taxonomy" id="38414"/>
    <lineage>
        <taxon>Eukaryota</taxon>
        <taxon>Viridiplantae</taxon>
        <taxon>Streptophyta</taxon>
        <taxon>Embryophyta</taxon>
        <taxon>Tracheophyta</taxon>
        <taxon>Spermatophyta</taxon>
        <taxon>Magnoliopsida</taxon>
        <taxon>Liliopsida</taxon>
        <taxon>Poales</taxon>
        <taxon>Poaceae</taxon>
        <taxon>PACMAD clade</taxon>
        <taxon>Chloridoideae</taxon>
        <taxon>Eragrostideae</taxon>
        <taxon>Eragrostidinae</taxon>
        <taxon>Eragrostis</taxon>
    </lineage>
</organism>
<comment type="caution">
    <text evidence="1">The sequence shown here is derived from an EMBL/GenBank/DDBJ whole genome shotgun (WGS) entry which is preliminary data.</text>
</comment>
<feature type="non-terminal residue" evidence="1">
    <location>
        <position position="1"/>
    </location>
</feature>
<evidence type="ECO:0000313" key="2">
    <source>
        <dbReference type="Proteomes" id="UP000324897"/>
    </source>
</evidence>
<evidence type="ECO:0000313" key="1">
    <source>
        <dbReference type="EMBL" id="TVU43989.1"/>
    </source>
</evidence>
<dbReference type="EMBL" id="RWGY01000004">
    <property type="protein sequence ID" value="TVU43989.1"/>
    <property type="molecule type" value="Genomic_DNA"/>
</dbReference>
<gene>
    <name evidence="1" type="ORF">EJB05_03411</name>
</gene>